<feature type="compositionally biased region" description="Basic and acidic residues" evidence="1">
    <location>
        <begin position="40"/>
        <end position="53"/>
    </location>
</feature>
<gene>
    <name evidence="2" type="ORF">R3P38DRAFT_2784452</name>
</gene>
<proteinExistence type="predicted"/>
<dbReference type="Proteomes" id="UP001362999">
    <property type="component" value="Unassembled WGS sequence"/>
</dbReference>
<evidence type="ECO:0000313" key="2">
    <source>
        <dbReference type="EMBL" id="KAK7017582.1"/>
    </source>
</evidence>
<keyword evidence="3" id="KW-1185">Reference proteome</keyword>
<dbReference type="EMBL" id="JAWWNJ010000047">
    <property type="protein sequence ID" value="KAK7017582.1"/>
    <property type="molecule type" value="Genomic_DNA"/>
</dbReference>
<comment type="caution">
    <text evidence="2">The sequence shown here is derived from an EMBL/GenBank/DDBJ whole genome shotgun (WGS) entry which is preliminary data.</text>
</comment>
<evidence type="ECO:0000256" key="1">
    <source>
        <dbReference type="SAM" id="MobiDB-lite"/>
    </source>
</evidence>
<reference evidence="2 3" key="1">
    <citation type="journal article" date="2024" name="J Genomics">
        <title>Draft genome sequencing and assembly of Favolaschia claudopus CIRM-BRFM 2984 isolated from oak limbs.</title>
        <authorList>
            <person name="Navarro D."/>
            <person name="Drula E."/>
            <person name="Chaduli D."/>
            <person name="Cazenave R."/>
            <person name="Ahrendt S."/>
            <person name="Wang J."/>
            <person name="Lipzen A."/>
            <person name="Daum C."/>
            <person name="Barry K."/>
            <person name="Grigoriev I.V."/>
            <person name="Favel A."/>
            <person name="Rosso M.N."/>
            <person name="Martin F."/>
        </authorList>
    </citation>
    <scope>NUCLEOTIDE SEQUENCE [LARGE SCALE GENOMIC DNA]</scope>
    <source>
        <strain evidence="2 3">CIRM-BRFM 2984</strain>
    </source>
</reference>
<feature type="region of interest" description="Disordered" evidence="1">
    <location>
        <begin position="1"/>
        <end position="53"/>
    </location>
</feature>
<sequence>MSGSKNSQTLDNNTVALLSTKKRADNQKRHKRSFISQEARQADYEKEGSVQDRWREKNTKSLSVFKTDSAMRFAEVFPKKTLAKLVSLWHAAGVVFGETKLQHSIPPYAVESSPPDHLLGVVKQKTVSVEAYTPVSPPCPYLEKTTQLGSWWPILRWVPVRFCTSTGMTTSTSSPSSSAPVPLRVVSLLLEQTIAGNFGYL</sequence>
<organism evidence="2 3">
    <name type="scientific">Favolaschia claudopus</name>
    <dbReference type="NCBI Taxonomy" id="2862362"/>
    <lineage>
        <taxon>Eukaryota</taxon>
        <taxon>Fungi</taxon>
        <taxon>Dikarya</taxon>
        <taxon>Basidiomycota</taxon>
        <taxon>Agaricomycotina</taxon>
        <taxon>Agaricomycetes</taxon>
        <taxon>Agaricomycetidae</taxon>
        <taxon>Agaricales</taxon>
        <taxon>Marasmiineae</taxon>
        <taxon>Mycenaceae</taxon>
        <taxon>Favolaschia</taxon>
    </lineage>
</organism>
<dbReference type="AlphaFoldDB" id="A0AAW0AWZ9"/>
<accession>A0AAW0AWZ9</accession>
<name>A0AAW0AWZ9_9AGAR</name>
<feature type="compositionally biased region" description="Polar residues" evidence="1">
    <location>
        <begin position="1"/>
        <end position="17"/>
    </location>
</feature>
<protein>
    <submittedName>
        <fullName evidence="2">Uncharacterized protein</fullName>
    </submittedName>
</protein>
<evidence type="ECO:0000313" key="3">
    <source>
        <dbReference type="Proteomes" id="UP001362999"/>
    </source>
</evidence>